<dbReference type="InterPro" id="IPR011147">
    <property type="entry name" value="Bifunc_Aspkin/hSer_DH"/>
</dbReference>
<accession>A0AAV8S2D6</accession>
<keyword evidence="11" id="KW-0028">Amino-acid biosynthesis</keyword>
<evidence type="ECO:0000256" key="11">
    <source>
        <dbReference type="ARBA" id="ARBA00022605"/>
    </source>
</evidence>
<dbReference type="Pfam" id="PF00742">
    <property type="entry name" value="Homoserine_dh"/>
    <property type="match status" value="1"/>
</dbReference>
<dbReference type="SUPFAM" id="SSF55347">
    <property type="entry name" value="Glyceraldehyde-3-phosphate dehydrogenase-like, C-terminal domain"/>
    <property type="match status" value="1"/>
</dbReference>
<protein>
    <recommendedName>
        <fullName evidence="33">ACT domain-containing protein</fullName>
    </recommendedName>
</protein>
<evidence type="ECO:0000313" key="35">
    <source>
        <dbReference type="Proteomes" id="UP001222027"/>
    </source>
</evidence>
<reference evidence="34 35" key="1">
    <citation type="submission" date="2022-12" db="EMBL/GenBank/DDBJ databases">
        <title>Chromosome-scale assembly of the Ensete ventricosum genome.</title>
        <authorList>
            <person name="Dussert Y."/>
            <person name="Stocks J."/>
            <person name="Wendawek A."/>
            <person name="Woldeyes F."/>
            <person name="Nichols R.A."/>
            <person name="Borrell J.S."/>
        </authorList>
    </citation>
    <scope>NUCLEOTIDE SEQUENCE [LARGE SCALE GENOMIC DNA]</scope>
    <source>
        <strain evidence="35">cv. Maze</strain>
        <tissue evidence="34">Seeds</tissue>
    </source>
</reference>
<dbReference type="InterPro" id="IPR001048">
    <property type="entry name" value="Asp/Glu/Uridylate_kinase"/>
</dbReference>
<feature type="domain" description="ACT" evidence="33">
    <location>
        <begin position="423"/>
        <end position="498"/>
    </location>
</feature>
<keyword evidence="21" id="KW-0809">Transit peptide</keyword>
<keyword evidence="27" id="KW-0511">Multifunctional enzyme</keyword>
<dbReference type="FunFam" id="3.30.2130.10:FF:000001">
    <property type="entry name" value="Bifunctional aspartokinase/homoserine dehydrogenase"/>
    <property type="match status" value="1"/>
</dbReference>
<dbReference type="InterPro" id="IPR018042">
    <property type="entry name" value="Aspartate_kinase_CS"/>
</dbReference>
<comment type="catalytic activity">
    <reaction evidence="29">
        <text>L-aspartate + ATP = 4-phospho-L-aspartate + ADP</text>
        <dbReference type="Rhea" id="RHEA:23776"/>
        <dbReference type="ChEBI" id="CHEBI:29991"/>
        <dbReference type="ChEBI" id="CHEBI:30616"/>
        <dbReference type="ChEBI" id="CHEBI:57535"/>
        <dbReference type="ChEBI" id="CHEBI:456216"/>
        <dbReference type="EC" id="2.7.2.4"/>
    </reaction>
    <physiologicalReaction direction="left-to-right" evidence="29">
        <dbReference type="Rhea" id="RHEA:23777"/>
    </physiologicalReaction>
</comment>
<dbReference type="SUPFAM" id="SSF53633">
    <property type="entry name" value="Carbamate kinase-like"/>
    <property type="match status" value="1"/>
</dbReference>
<dbReference type="GO" id="GO:0009090">
    <property type="term" value="P:homoserine biosynthetic process"/>
    <property type="evidence" value="ECO:0007669"/>
    <property type="project" value="TreeGrafter"/>
</dbReference>
<comment type="subunit">
    <text evidence="32">Homo- or heterodimer.</text>
</comment>
<evidence type="ECO:0000256" key="8">
    <source>
        <dbReference type="ARBA" id="ARBA00007952"/>
    </source>
</evidence>
<dbReference type="GO" id="GO:0050661">
    <property type="term" value="F:NADP binding"/>
    <property type="evidence" value="ECO:0007669"/>
    <property type="project" value="InterPro"/>
</dbReference>
<keyword evidence="35" id="KW-1185">Reference proteome</keyword>
<keyword evidence="23" id="KW-0520">NAD</keyword>
<dbReference type="NCBIfam" id="NF006959">
    <property type="entry name" value="PRK09436.1"/>
    <property type="match status" value="1"/>
</dbReference>
<evidence type="ECO:0000256" key="15">
    <source>
        <dbReference type="ARBA" id="ARBA00022723"/>
    </source>
</evidence>
<comment type="pathway">
    <text evidence="4">Amino-acid biosynthesis; L-methionine biosynthesis via de novo pathway; L-homoserine from L-aspartate: step 1/3.</text>
</comment>
<keyword evidence="18" id="KW-0418">Kinase</keyword>
<evidence type="ECO:0000256" key="25">
    <source>
        <dbReference type="ARBA" id="ARBA00023154"/>
    </source>
</evidence>
<dbReference type="NCBIfam" id="TIGR00657">
    <property type="entry name" value="asp_kinases"/>
    <property type="match status" value="1"/>
</dbReference>
<evidence type="ECO:0000256" key="1">
    <source>
        <dbReference type="ARBA" id="ARBA00001920"/>
    </source>
</evidence>
<dbReference type="SUPFAM" id="SSF55021">
    <property type="entry name" value="ACT-like"/>
    <property type="match status" value="2"/>
</dbReference>
<comment type="pathway">
    <text evidence="6">Amino-acid biosynthesis; L-methionine biosynthesis via de novo pathway; L-homoserine from L-aspartate: step 3/3.</text>
</comment>
<name>A0AAV8S2D6_ENSVE</name>
<evidence type="ECO:0000256" key="18">
    <source>
        <dbReference type="ARBA" id="ARBA00022777"/>
    </source>
</evidence>
<dbReference type="PROSITE" id="PS00324">
    <property type="entry name" value="ASPARTOKINASE"/>
    <property type="match status" value="1"/>
</dbReference>
<evidence type="ECO:0000256" key="27">
    <source>
        <dbReference type="ARBA" id="ARBA00023268"/>
    </source>
</evidence>
<dbReference type="InterPro" id="IPR032794">
    <property type="entry name" value="LINES_N"/>
</dbReference>
<evidence type="ECO:0000256" key="28">
    <source>
        <dbReference type="ARBA" id="ARBA00044938"/>
    </source>
</evidence>
<comment type="catalytic activity">
    <reaction evidence="31">
        <text>L-homoserine + NAD(+) = L-aspartate 4-semialdehyde + NADH + H(+)</text>
        <dbReference type="Rhea" id="RHEA:15757"/>
        <dbReference type="ChEBI" id="CHEBI:15378"/>
        <dbReference type="ChEBI" id="CHEBI:57476"/>
        <dbReference type="ChEBI" id="CHEBI:57540"/>
        <dbReference type="ChEBI" id="CHEBI:57945"/>
        <dbReference type="ChEBI" id="CHEBI:537519"/>
        <dbReference type="EC" id="1.1.1.3"/>
    </reaction>
    <physiologicalReaction direction="right-to-left" evidence="31">
        <dbReference type="Rhea" id="RHEA:15759"/>
    </physiologicalReaction>
</comment>
<comment type="caution">
    <text evidence="34">The sequence shown here is derived from an EMBL/GenBank/DDBJ whole genome shotgun (WGS) entry which is preliminary data.</text>
</comment>
<comment type="pathway">
    <text evidence="5">Amino-acid biosynthesis; L-threonine biosynthesis; L-threonine from L-aspartate: step 3/5.</text>
</comment>
<sequence length="1558" mass="174152">MRTTAVFSPRPSSAVLLHHAPPRCSTDCSFRNLMPISQATAPGPQAGKIGGCSSPGRQRVVSERIQKGRDKNQIFASVADISLEQSIVDSPIPRGDMWSVHKFGGTCMGTSKAIQSVADIVLSDSSERKLVVVSAMSKVTDMMYDLVNKASSRDDSYITAIDNVFEKHMLTAKELLDGEDLARFLSQLYNDISNLKAMLRAIYIAGHATESFSDFVVGHGELWSAQMLSYTIKKHGKPCCWMDTRDVLIVNPTSSNQVDPDYTESERRLGKWFVKQSADIIIATGFIASTPQNIPTTLKRDGSDFSAAILGALVRARQVTIWTDVDGVYSADPRKVSEAVILRTLSYQEAWEMSYFGANVLHPRTIIPVMNHAIPILIRNIFNLSAPGTMICQPPVNENGDKSSLESVVKAFATIDNLALVNVEGTGMAGVPGTASAIFGTVKDVGANVIMISQASSEHSVCFAVPENEVKAVSAALHTRFREALEAGRLSKVEVIPRCSILATVGQKMASTPGVSATLFDALAKANINVRAIAQGCSEYNITVVLKQEDCVRGLRAAHSRFYLSKTTLAMGIIGPGLIGGTLLDQLRDQAASLKEKFNIDLRVMGITGSSTMVLSETGIDLSKWREIQKEKAEVADLDKFAKHVHENHFFPNTVLVDCTADTNVANHYYDWLRKGIHVITPNKRANSGPLDRYLKLRTLQRLSYTHYFYEATVGAGLPIISTLRGLLETGDKILHIEGIFSGTLSYIFNNFKGTRAFSEVVSEAKEAGYTEPDPRDDLSGTDVARKVIILARESGLKLELSDIPVQSLVPEPLRACSSSEEFMQQLPNFDKELSGERDAAEAAGEVLRYVGVVDAVNEKGRVELRRYKREHPFAQLSGSDNIIAFTTTRYKNQPLIVRGPGAGAEVTAGGVFSDILRLASYLGDRRPTRQEEEAAIMTGISRLCNLIAVSLRPYLESRPVPLTKESEKDLLLSLSRVHKQIQQWTNESDCEGEQERMANSHFYDTCYVDVNHHFVDENNCFMDITSTMVAFLGLESGFVRHLVGKIFVGMSNLLAKFRSKWLKLLHLLWVSLELAMSSRCILPSAPLGSIHIPDKSWIQSFTDIKLPGIEDTVFDISIFIARLQLRVIEFNVHMVAGLFHTFRNILKSLKREISDLEGAYRYLAMSSLLKMPWGLLDEIHVSRIHFGKDELLDRQNSLPRFADMLAGKILQLFCSLVEKKDLIDVEGVSFGDHAIYTKFSDLVLKLLACFFKHLGCYASLSGYLKHKMLVLMLRLRLHMHCDVSHFVLWLKLLKNHFEDILYTPISVCDVGSATTIEESPFLAISVDRDKKCASLENVMDYESFRKSCFGFGSSFLQFYMEEDDMLFDILLLLLDSPVISLQVCSNGEETSFEEMKKDIIYNISSIFNPIYLFHMFLLLLHYDHLVLVDYLLSKDLGIRFLQYLLRCLRMVGTSWHIFLRFPICGSEQNQSSYKRRKISIDESLEALPSSIMTTKEHKVRKLLAVDNIDKNMTFNNAKECLLSLKKTVEDLQRKNLFPYNPKPLLRSLARFEELCDQ</sequence>
<proteinExistence type="inferred from homology"/>
<dbReference type="PROSITE" id="PS01042">
    <property type="entry name" value="HOMOSER_DHGENASE"/>
    <property type="match status" value="1"/>
</dbReference>
<dbReference type="Gene3D" id="3.30.2130.10">
    <property type="entry name" value="VC0802-like"/>
    <property type="match status" value="1"/>
</dbReference>
<dbReference type="InterPro" id="IPR041743">
    <property type="entry name" value="AK-HSDH_N"/>
</dbReference>
<keyword evidence="24" id="KW-0915">Sodium</keyword>
<evidence type="ECO:0000256" key="29">
    <source>
        <dbReference type="ARBA" id="ARBA00048561"/>
    </source>
</evidence>
<dbReference type="InterPro" id="IPR029415">
    <property type="entry name" value="Lines_C"/>
</dbReference>
<dbReference type="PANTHER" id="PTHR43070">
    <property type="match status" value="1"/>
</dbReference>
<dbReference type="GO" id="GO:0004412">
    <property type="term" value="F:homoserine dehydrogenase activity"/>
    <property type="evidence" value="ECO:0007669"/>
    <property type="project" value="UniProtKB-EC"/>
</dbReference>
<dbReference type="GO" id="GO:0004072">
    <property type="term" value="F:aspartate kinase activity"/>
    <property type="evidence" value="ECO:0007669"/>
    <property type="project" value="UniProtKB-EC"/>
</dbReference>
<comment type="pathway">
    <text evidence="3">Amino-acid biosynthesis; L-lysine biosynthesis via DAP pathway; (S)-tetrahydrodipicolinate from L-aspartate: step 1/4.</text>
</comment>
<evidence type="ECO:0000256" key="9">
    <source>
        <dbReference type="ARBA" id="ARBA00010046"/>
    </source>
</evidence>
<evidence type="ECO:0000256" key="24">
    <source>
        <dbReference type="ARBA" id="ARBA00023053"/>
    </source>
</evidence>
<dbReference type="Pfam" id="PF14694">
    <property type="entry name" value="LINES_N"/>
    <property type="match status" value="1"/>
</dbReference>
<evidence type="ECO:0000256" key="22">
    <source>
        <dbReference type="ARBA" id="ARBA00023002"/>
    </source>
</evidence>
<comment type="similarity">
    <text evidence="9">In the N-terminal section; belongs to the aspartokinase family.</text>
</comment>
<dbReference type="Gene3D" id="3.30.360.10">
    <property type="entry name" value="Dihydrodipicolinate Reductase, domain 2"/>
    <property type="match status" value="1"/>
</dbReference>
<evidence type="ECO:0000256" key="10">
    <source>
        <dbReference type="ARBA" id="ARBA00022528"/>
    </source>
</evidence>
<dbReference type="GO" id="GO:0009088">
    <property type="term" value="P:threonine biosynthetic process"/>
    <property type="evidence" value="ECO:0007669"/>
    <property type="project" value="UniProtKB-KW"/>
</dbReference>
<evidence type="ECO:0000256" key="19">
    <source>
        <dbReference type="ARBA" id="ARBA00022840"/>
    </source>
</evidence>
<evidence type="ECO:0000256" key="31">
    <source>
        <dbReference type="ARBA" id="ARBA00049031"/>
    </source>
</evidence>
<keyword evidence="10" id="KW-0150">Chloroplast</keyword>
<comment type="subcellular location">
    <subcellularLocation>
        <location evidence="2">Plastid</location>
        <location evidence="2">Chloroplast</location>
    </subcellularLocation>
</comment>
<dbReference type="GO" id="GO:0009086">
    <property type="term" value="P:methionine biosynthetic process"/>
    <property type="evidence" value="ECO:0007669"/>
    <property type="project" value="UniProtKB-KW"/>
</dbReference>
<organism evidence="34 35">
    <name type="scientific">Ensete ventricosum</name>
    <name type="common">Abyssinian banana</name>
    <name type="synonym">Musa ensete</name>
    <dbReference type="NCBI Taxonomy" id="4639"/>
    <lineage>
        <taxon>Eukaryota</taxon>
        <taxon>Viridiplantae</taxon>
        <taxon>Streptophyta</taxon>
        <taxon>Embryophyta</taxon>
        <taxon>Tracheophyta</taxon>
        <taxon>Spermatophyta</taxon>
        <taxon>Magnoliopsida</taxon>
        <taxon>Liliopsida</taxon>
        <taxon>Zingiberales</taxon>
        <taxon>Musaceae</taxon>
        <taxon>Ensete</taxon>
    </lineage>
</organism>
<dbReference type="GO" id="GO:0009507">
    <property type="term" value="C:chloroplast"/>
    <property type="evidence" value="ECO:0007669"/>
    <property type="project" value="UniProtKB-SubCell"/>
</dbReference>
<keyword evidence="25" id="KW-0457">Lysine biosynthesis</keyword>
<dbReference type="Proteomes" id="UP001222027">
    <property type="component" value="Unassembled WGS sequence"/>
</dbReference>
<evidence type="ECO:0000256" key="23">
    <source>
        <dbReference type="ARBA" id="ARBA00023027"/>
    </source>
</evidence>
<keyword evidence="22" id="KW-0560">Oxidoreductase</keyword>
<dbReference type="GO" id="GO:0005524">
    <property type="term" value="F:ATP binding"/>
    <property type="evidence" value="ECO:0007669"/>
    <property type="project" value="UniProtKB-KW"/>
</dbReference>
<dbReference type="InterPro" id="IPR036291">
    <property type="entry name" value="NAD(P)-bd_dom_sf"/>
</dbReference>
<dbReference type="NCBIfam" id="NF007003">
    <property type="entry name" value="PRK09466.1"/>
    <property type="match status" value="1"/>
</dbReference>
<evidence type="ECO:0000256" key="3">
    <source>
        <dbReference type="ARBA" id="ARBA00004766"/>
    </source>
</evidence>
<dbReference type="GO" id="GO:0046872">
    <property type="term" value="F:metal ion binding"/>
    <property type="evidence" value="ECO:0007669"/>
    <property type="project" value="UniProtKB-KW"/>
</dbReference>
<keyword evidence="19" id="KW-0067">ATP-binding</keyword>
<comment type="similarity">
    <text evidence="8">In the C-terminal section; belongs to the homoserine dehydrogenase family.</text>
</comment>
<keyword evidence="14" id="KW-0791">Threonine biosynthesis</keyword>
<dbReference type="InterPro" id="IPR002912">
    <property type="entry name" value="ACT_dom"/>
</dbReference>
<keyword evidence="16" id="KW-0677">Repeat</keyword>
<dbReference type="InterPro" id="IPR019811">
    <property type="entry name" value="HDH_CS"/>
</dbReference>
<keyword evidence="20" id="KW-0521">NADP</keyword>
<dbReference type="InterPro" id="IPR045865">
    <property type="entry name" value="ACT-like_dom_sf"/>
</dbReference>
<comment type="function">
    <text evidence="28">Bifunctional aspartate kinase and homoserine dehydrogenase that catalyzes the first and the third steps toward the synthesis of lysine, methionine and threonine from aspartate.</text>
</comment>
<dbReference type="InterPro" id="IPR001341">
    <property type="entry name" value="Asp_kinase"/>
</dbReference>
<evidence type="ECO:0000256" key="14">
    <source>
        <dbReference type="ARBA" id="ARBA00022697"/>
    </source>
</evidence>
<keyword evidence="12" id="KW-0934">Plastid</keyword>
<dbReference type="FunFam" id="3.40.50.720:FF:000083">
    <property type="entry name" value="Bifunctional aspartokinase/homoserine dehydrogenase"/>
    <property type="match status" value="1"/>
</dbReference>
<evidence type="ECO:0000256" key="4">
    <source>
        <dbReference type="ARBA" id="ARBA00004986"/>
    </source>
</evidence>
<dbReference type="PANTHER" id="PTHR43070:SF5">
    <property type="entry name" value="HOMOSERINE DEHYDROGENASE"/>
    <property type="match status" value="1"/>
</dbReference>
<gene>
    <name evidence="34" type="ORF">OPV22_004005</name>
</gene>
<evidence type="ECO:0000256" key="2">
    <source>
        <dbReference type="ARBA" id="ARBA00004229"/>
    </source>
</evidence>
<evidence type="ECO:0000256" key="12">
    <source>
        <dbReference type="ARBA" id="ARBA00022640"/>
    </source>
</evidence>
<dbReference type="CDD" id="cd04922">
    <property type="entry name" value="ACT_AKi-HSDH-ThrA_2"/>
    <property type="match status" value="1"/>
</dbReference>
<dbReference type="EMBL" id="JAQQAF010000001">
    <property type="protein sequence ID" value="KAJ8513571.1"/>
    <property type="molecule type" value="Genomic_DNA"/>
</dbReference>
<evidence type="ECO:0000259" key="33">
    <source>
        <dbReference type="PROSITE" id="PS51671"/>
    </source>
</evidence>
<keyword evidence="26" id="KW-0486">Methionine biosynthesis</keyword>
<dbReference type="FunFam" id="3.30.360.10:FF:000006">
    <property type="entry name" value="Bifunctional aspartokinase/homoserine dehydrogenase"/>
    <property type="match status" value="1"/>
</dbReference>
<dbReference type="InterPro" id="IPR054352">
    <property type="entry name" value="ACT_Aspartokinase"/>
</dbReference>
<evidence type="ECO:0000256" key="13">
    <source>
        <dbReference type="ARBA" id="ARBA00022679"/>
    </source>
</evidence>
<evidence type="ECO:0000256" key="21">
    <source>
        <dbReference type="ARBA" id="ARBA00022946"/>
    </source>
</evidence>
<dbReference type="Pfam" id="PF14695">
    <property type="entry name" value="LINES_C"/>
    <property type="match status" value="1"/>
</dbReference>
<keyword evidence="13" id="KW-0808">Transferase</keyword>
<evidence type="ECO:0000256" key="16">
    <source>
        <dbReference type="ARBA" id="ARBA00022737"/>
    </source>
</evidence>
<dbReference type="Pfam" id="PF03447">
    <property type="entry name" value="NAD_binding_3"/>
    <property type="match status" value="1"/>
</dbReference>
<keyword evidence="15" id="KW-0479">Metal-binding</keyword>
<comment type="cofactor">
    <cofactor evidence="1">
        <name>a metal cation</name>
        <dbReference type="ChEBI" id="CHEBI:25213"/>
    </cofactor>
</comment>
<dbReference type="PROSITE" id="PS51671">
    <property type="entry name" value="ACT"/>
    <property type="match status" value="2"/>
</dbReference>
<evidence type="ECO:0000256" key="26">
    <source>
        <dbReference type="ARBA" id="ARBA00023167"/>
    </source>
</evidence>
<dbReference type="GO" id="GO:0009085">
    <property type="term" value="P:lysine biosynthetic process"/>
    <property type="evidence" value="ECO:0007669"/>
    <property type="project" value="UniProtKB-KW"/>
</dbReference>
<dbReference type="InterPro" id="IPR036393">
    <property type="entry name" value="AceGlu_kinase-like_sf"/>
</dbReference>
<dbReference type="Gene3D" id="3.40.50.720">
    <property type="entry name" value="NAD(P)-binding Rossmann-like Domain"/>
    <property type="match status" value="1"/>
</dbReference>
<evidence type="ECO:0000313" key="34">
    <source>
        <dbReference type="EMBL" id="KAJ8513571.1"/>
    </source>
</evidence>
<keyword evidence="17" id="KW-0547">Nucleotide-binding</keyword>
<dbReference type="SUPFAM" id="SSF51735">
    <property type="entry name" value="NAD(P)-binding Rossmann-fold domains"/>
    <property type="match status" value="1"/>
</dbReference>
<dbReference type="Pfam" id="PF22468">
    <property type="entry name" value="ACT_9"/>
    <property type="match status" value="2"/>
</dbReference>
<dbReference type="FunFam" id="3.40.1160.10:FF:000017">
    <property type="entry name" value="Bifunctional aspartokinase/homoserine dehydrogenase"/>
    <property type="match status" value="1"/>
</dbReference>
<dbReference type="Gene3D" id="3.40.1160.10">
    <property type="entry name" value="Acetylglutamate kinase-like"/>
    <property type="match status" value="1"/>
</dbReference>
<evidence type="ECO:0000256" key="30">
    <source>
        <dbReference type="ARBA" id="ARBA00048841"/>
    </source>
</evidence>
<dbReference type="Pfam" id="PF00696">
    <property type="entry name" value="AA_kinase"/>
    <property type="match status" value="1"/>
</dbReference>
<comment type="pathway">
    <text evidence="7">Amino-acid biosynthesis; L-threonine biosynthesis; L-threonine from L-aspartate: step 1/5.</text>
</comment>
<dbReference type="CDD" id="cd04257">
    <property type="entry name" value="AAK_AK-HSDH"/>
    <property type="match status" value="1"/>
</dbReference>
<evidence type="ECO:0000256" key="7">
    <source>
        <dbReference type="ARBA" id="ARBA00005139"/>
    </source>
</evidence>
<evidence type="ECO:0000256" key="32">
    <source>
        <dbReference type="ARBA" id="ARBA00063567"/>
    </source>
</evidence>
<evidence type="ECO:0000256" key="20">
    <source>
        <dbReference type="ARBA" id="ARBA00022857"/>
    </source>
</evidence>
<evidence type="ECO:0000256" key="5">
    <source>
        <dbReference type="ARBA" id="ARBA00005056"/>
    </source>
</evidence>
<dbReference type="CDD" id="cd04921">
    <property type="entry name" value="ACT_AKi-HSDH-ThrA-like_1"/>
    <property type="match status" value="1"/>
</dbReference>
<feature type="domain" description="ACT" evidence="33">
    <location>
        <begin position="504"/>
        <end position="581"/>
    </location>
</feature>
<dbReference type="InterPro" id="IPR005106">
    <property type="entry name" value="Asp/hSer_DH_NAD-bd"/>
</dbReference>
<dbReference type="InterPro" id="IPR001342">
    <property type="entry name" value="HDH_cat"/>
</dbReference>
<evidence type="ECO:0000256" key="17">
    <source>
        <dbReference type="ARBA" id="ARBA00022741"/>
    </source>
</evidence>
<evidence type="ECO:0000256" key="6">
    <source>
        <dbReference type="ARBA" id="ARBA00005062"/>
    </source>
</evidence>
<comment type="catalytic activity">
    <reaction evidence="30">
        <text>L-homoserine + NADP(+) = L-aspartate 4-semialdehyde + NADPH + H(+)</text>
        <dbReference type="Rhea" id="RHEA:15761"/>
        <dbReference type="ChEBI" id="CHEBI:15378"/>
        <dbReference type="ChEBI" id="CHEBI:57476"/>
        <dbReference type="ChEBI" id="CHEBI:57783"/>
        <dbReference type="ChEBI" id="CHEBI:58349"/>
        <dbReference type="ChEBI" id="CHEBI:537519"/>
        <dbReference type="EC" id="1.1.1.3"/>
    </reaction>
    <physiologicalReaction direction="right-to-left" evidence="30">
        <dbReference type="Rhea" id="RHEA:15763"/>
    </physiologicalReaction>
</comment>